<comment type="caution">
    <text evidence="2">The sequence shown here is derived from an EMBL/GenBank/DDBJ whole genome shotgun (WGS) entry which is preliminary data.</text>
</comment>
<dbReference type="GeneID" id="39981992"/>
<sequence>MGNRRIGGNSRVLRKKKLKVSKRSTTLGGASTASRVATASTAVTAGGFTVKKTGLRLKKSGSRAAAEKKRLAALRALQKERSQLLKRQAAERMVLKEHTRDLEARRQRIRKGENAKTERRELGKYIRQLREEQTSKHESELRAIEEAIKIQDSTKRCNTKRVEEDWEDIEDDDVDEIDENELQDMFAHLTT</sequence>
<dbReference type="Proteomes" id="UP000192257">
    <property type="component" value="Unassembled WGS sequence"/>
</dbReference>
<gene>
    <name evidence="2" type="ORF">TM35_000034450</name>
</gene>
<feature type="region of interest" description="Disordered" evidence="1">
    <location>
        <begin position="1"/>
        <end position="26"/>
    </location>
</feature>
<name>A0A1X0P6Y6_9TRYP</name>
<feature type="compositionally biased region" description="Basic residues" evidence="1">
    <location>
        <begin position="12"/>
        <end position="22"/>
    </location>
</feature>
<dbReference type="EMBL" id="NBCO01000003">
    <property type="protein sequence ID" value="ORC92692.1"/>
    <property type="molecule type" value="Genomic_DNA"/>
</dbReference>
<keyword evidence="3" id="KW-1185">Reference proteome</keyword>
<evidence type="ECO:0000313" key="2">
    <source>
        <dbReference type="EMBL" id="ORC92692.1"/>
    </source>
</evidence>
<dbReference type="OrthoDB" id="272408at2759"/>
<protein>
    <submittedName>
        <fullName evidence="2">Uncharacterized protein</fullName>
    </submittedName>
</protein>
<organism evidence="2 3">
    <name type="scientific">Trypanosoma theileri</name>
    <dbReference type="NCBI Taxonomy" id="67003"/>
    <lineage>
        <taxon>Eukaryota</taxon>
        <taxon>Discoba</taxon>
        <taxon>Euglenozoa</taxon>
        <taxon>Kinetoplastea</taxon>
        <taxon>Metakinetoplastina</taxon>
        <taxon>Trypanosomatida</taxon>
        <taxon>Trypanosomatidae</taxon>
        <taxon>Trypanosoma</taxon>
    </lineage>
</organism>
<accession>A0A1X0P6Y6</accession>
<dbReference type="RefSeq" id="XP_028886758.1">
    <property type="nucleotide sequence ID" value="XM_029022212.1"/>
</dbReference>
<dbReference type="VEuPathDB" id="TriTrypDB:TM35_000034450"/>
<reference evidence="2 3" key="1">
    <citation type="submission" date="2017-03" db="EMBL/GenBank/DDBJ databases">
        <title>An alternative strategy for trypanosome survival in the mammalian bloodstream revealed through genome and transcriptome analysis of the ubiquitous bovine parasite Trypanosoma (Megatrypanum) theileri.</title>
        <authorList>
            <person name="Kelly S."/>
            <person name="Ivens A."/>
            <person name="Mott A."/>
            <person name="O'Neill E."/>
            <person name="Emms D."/>
            <person name="Macleod O."/>
            <person name="Voorheis P."/>
            <person name="Matthews J."/>
            <person name="Matthews K."/>
            <person name="Carrington M."/>
        </authorList>
    </citation>
    <scope>NUCLEOTIDE SEQUENCE [LARGE SCALE GENOMIC DNA]</scope>
    <source>
        <strain evidence="2">Edinburgh</strain>
    </source>
</reference>
<dbReference type="AlphaFoldDB" id="A0A1X0P6Y6"/>
<evidence type="ECO:0000313" key="3">
    <source>
        <dbReference type="Proteomes" id="UP000192257"/>
    </source>
</evidence>
<evidence type="ECO:0000256" key="1">
    <source>
        <dbReference type="SAM" id="MobiDB-lite"/>
    </source>
</evidence>
<proteinExistence type="predicted"/>